<dbReference type="PROSITE" id="PS50885">
    <property type="entry name" value="HAMP"/>
    <property type="match status" value="1"/>
</dbReference>
<dbReference type="CDD" id="cd06225">
    <property type="entry name" value="HAMP"/>
    <property type="match status" value="1"/>
</dbReference>
<dbReference type="InterPro" id="IPR010559">
    <property type="entry name" value="Sig_transdc_His_kin_internal"/>
</dbReference>
<reference evidence="18" key="1">
    <citation type="journal article" date="2019" name="Int. J. Syst. Evol. Microbiol.">
        <title>The Global Catalogue of Microorganisms (GCM) 10K type strain sequencing project: providing services to taxonomists for standard genome sequencing and annotation.</title>
        <authorList>
            <consortium name="The Broad Institute Genomics Platform"/>
            <consortium name="The Broad Institute Genome Sequencing Center for Infectious Disease"/>
            <person name="Wu L."/>
            <person name="Ma J."/>
        </authorList>
    </citation>
    <scope>NUCLEOTIDE SEQUENCE [LARGE SCALE GENOMIC DNA]</scope>
    <source>
        <strain evidence="18">CCUG 57263</strain>
    </source>
</reference>
<evidence type="ECO:0000256" key="10">
    <source>
        <dbReference type="ARBA" id="ARBA00022840"/>
    </source>
</evidence>
<keyword evidence="10" id="KW-0067">ATP-binding</keyword>
<dbReference type="SUPFAM" id="SSF55874">
    <property type="entry name" value="ATPase domain of HSP90 chaperone/DNA topoisomerase II/histidine kinase"/>
    <property type="match status" value="1"/>
</dbReference>
<evidence type="ECO:0000256" key="14">
    <source>
        <dbReference type="SAM" id="Phobius"/>
    </source>
</evidence>
<dbReference type="Pfam" id="PF02518">
    <property type="entry name" value="HATPase_c"/>
    <property type="match status" value="1"/>
</dbReference>
<dbReference type="Pfam" id="PF00672">
    <property type="entry name" value="HAMP"/>
    <property type="match status" value="1"/>
</dbReference>
<feature type="domain" description="Histidine kinase" evidence="15">
    <location>
        <begin position="314"/>
        <end position="585"/>
    </location>
</feature>
<comment type="caution">
    <text evidence="17">The sequence shown here is derived from an EMBL/GenBank/DDBJ whole genome shotgun (WGS) entry which is preliminary data.</text>
</comment>
<keyword evidence="18" id="KW-1185">Reference proteome</keyword>
<keyword evidence="12" id="KW-0902">Two-component regulatory system</keyword>
<keyword evidence="7 14" id="KW-0812">Transmembrane</keyword>
<dbReference type="RefSeq" id="WP_379285673.1">
    <property type="nucleotide sequence ID" value="NZ_JBHTIU010000005.1"/>
</dbReference>
<evidence type="ECO:0000259" key="15">
    <source>
        <dbReference type="PROSITE" id="PS50109"/>
    </source>
</evidence>
<evidence type="ECO:0000256" key="5">
    <source>
        <dbReference type="ARBA" id="ARBA00022553"/>
    </source>
</evidence>
<evidence type="ECO:0000256" key="13">
    <source>
        <dbReference type="ARBA" id="ARBA00023136"/>
    </source>
</evidence>
<dbReference type="SMART" id="SM00304">
    <property type="entry name" value="HAMP"/>
    <property type="match status" value="1"/>
</dbReference>
<name>A0ABW3D3D7_9BACL</name>
<comment type="subcellular location">
    <subcellularLocation>
        <location evidence="2">Cell membrane</location>
        <topology evidence="2">Multi-pass membrane protein</topology>
    </subcellularLocation>
</comment>
<dbReference type="InterPro" id="IPR033479">
    <property type="entry name" value="dCache_1"/>
</dbReference>
<keyword evidence="4" id="KW-1003">Cell membrane</keyword>
<evidence type="ECO:0000256" key="8">
    <source>
        <dbReference type="ARBA" id="ARBA00022741"/>
    </source>
</evidence>
<dbReference type="InterPro" id="IPR003660">
    <property type="entry name" value="HAMP_dom"/>
</dbReference>
<evidence type="ECO:0000259" key="16">
    <source>
        <dbReference type="PROSITE" id="PS50885"/>
    </source>
</evidence>
<organism evidence="17 18">
    <name type="scientific">Paenibacillus residui</name>
    <dbReference type="NCBI Taxonomy" id="629724"/>
    <lineage>
        <taxon>Bacteria</taxon>
        <taxon>Bacillati</taxon>
        <taxon>Bacillota</taxon>
        <taxon>Bacilli</taxon>
        <taxon>Bacillales</taxon>
        <taxon>Paenibacillaceae</taxon>
        <taxon>Paenibacillus</taxon>
    </lineage>
</organism>
<keyword evidence="8" id="KW-0547">Nucleotide-binding</keyword>
<evidence type="ECO:0000256" key="2">
    <source>
        <dbReference type="ARBA" id="ARBA00004651"/>
    </source>
</evidence>
<dbReference type="PROSITE" id="PS50109">
    <property type="entry name" value="HIS_KIN"/>
    <property type="match status" value="1"/>
</dbReference>
<dbReference type="InterPro" id="IPR003594">
    <property type="entry name" value="HATPase_dom"/>
</dbReference>
<evidence type="ECO:0000256" key="12">
    <source>
        <dbReference type="ARBA" id="ARBA00023012"/>
    </source>
</evidence>
<dbReference type="EC" id="2.7.13.3" evidence="3"/>
<feature type="transmembrane region" description="Helical" evidence="14">
    <location>
        <begin position="296"/>
        <end position="315"/>
    </location>
</feature>
<dbReference type="SUPFAM" id="SSF158472">
    <property type="entry name" value="HAMP domain-like"/>
    <property type="match status" value="1"/>
</dbReference>
<dbReference type="InterPro" id="IPR005467">
    <property type="entry name" value="His_kinase_dom"/>
</dbReference>
<dbReference type="Proteomes" id="UP001597120">
    <property type="component" value="Unassembled WGS sequence"/>
</dbReference>
<sequence length="598" mass="68269">MELKKRLILLFLVVAVTPLALLGAFSYYKSAEAILDQVCRSILENLSQVNHSINYFVKDIEQLSMYIYSNEDIQQVLSKPGDRSLAEKHSDRKQINAILESFLGFKNWEISIYLLGENGDRYFTGELLPNSYRDYNVHWGLFRKADLANGNVVWDTHYAMKKMDDFGVVLSSGRMLKNIETNQPLGFLVIDIMEPALADKYNKAQLYPGGEVFLLDRNGYVVSSLPSKHQVGTKLDQPYIDQVLEGKKGFFRIPPGERGGSSAMVTFDTSEMTGFKLVNVVPVSALTKEGSSIRNLTLIIIAICILFAFWLAYFLSNNVTRPLRKLRFLMRLVEEGNMNVTFAAGSNDEIGQLGRSFNKMLAHIKQLINEVYEKQLKLREAELKAIQAQFNPHFLYNALDSINWMARIHKVHDISKTVVSLGELLRFSIRKDHEIIEVREDIQQIKNYLVIQNMRYRDKFDVRIEIEPEIEGCYTLKLLLQPIVENAITHGLEMKEDKGSLVITGKKNGGRLRFTVEDDGVGMSADLVQAMRENRYRSSASDKTGIGLSNVRRRLELYFSGNYEMELDSRPGQGTRVRIEFPILTEREGRYVHDPDSG</sequence>
<evidence type="ECO:0000256" key="3">
    <source>
        <dbReference type="ARBA" id="ARBA00012438"/>
    </source>
</evidence>
<dbReference type="EMBL" id="JBHTIU010000005">
    <property type="protein sequence ID" value="MFD0867878.1"/>
    <property type="molecule type" value="Genomic_DNA"/>
</dbReference>
<keyword evidence="13 14" id="KW-0472">Membrane</keyword>
<dbReference type="Gene3D" id="3.30.565.10">
    <property type="entry name" value="Histidine kinase-like ATPase, C-terminal domain"/>
    <property type="match status" value="1"/>
</dbReference>
<protein>
    <recommendedName>
        <fullName evidence="3">histidine kinase</fullName>
        <ecNumber evidence="3">2.7.13.3</ecNumber>
    </recommendedName>
</protein>
<dbReference type="InterPro" id="IPR050640">
    <property type="entry name" value="Bact_2-comp_sensor_kinase"/>
</dbReference>
<comment type="catalytic activity">
    <reaction evidence="1">
        <text>ATP + protein L-histidine = ADP + protein N-phospho-L-histidine.</text>
        <dbReference type="EC" id="2.7.13.3"/>
    </reaction>
</comment>
<evidence type="ECO:0000313" key="17">
    <source>
        <dbReference type="EMBL" id="MFD0867878.1"/>
    </source>
</evidence>
<proteinExistence type="predicted"/>
<evidence type="ECO:0000256" key="1">
    <source>
        <dbReference type="ARBA" id="ARBA00000085"/>
    </source>
</evidence>
<dbReference type="Gene3D" id="6.10.340.10">
    <property type="match status" value="1"/>
</dbReference>
<feature type="domain" description="HAMP" evidence="16">
    <location>
        <begin position="317"/>
        <end position="369"/>
    </location>
</feature>
<keyword evidence="6 17" id="KW-0808">Transferase</keyword>
<dbReference type="InterPro" id="IPR004358">
    <property type="entry name" value="Sig_transdc_His_kin-like_C"/>
</dbReference>
<gene>
    <name evidence="17" type="ORF">ACFQ03_01775</name>
</gene>
<evidence type="ECO:0000256" key="4">
    <source>
        <dbReference type="ARBA" id="ARBA00022475"/>
    </source>
</evidence>
<accession>A0ABW3D3D7</accession>
<keyword evidence="9 17" id="KW-0418">Kinase</keyword>
<evidence type="ECO:0000256" key="7">
    <source>
        <dbReference type="ARBA" id="ARBA00022692"/>
    </source>
</evidence>
<evidence type="ECO:0000313" key="18">
    <source>
        <dbReference type="Proteomes" id="UP001597120"/>
    </source>
</evidence>
<keyword evidence="5" id="KW-0597">Phosphoprotein</keyword>
<keyword evidence="11 14" id="KW-1133">Transmembrane helix</keyword>
<dbReference type="Pfam" id="PF06580">
    <property type="entry name" value="His_kinase"/>
    <property type="match status" value="1"/>
</dbReference>
<dbReference type="InterPro" id="IPR036890">
    <property type="entry name" value="HATPase_C_sf"/>
</dbReference>
<dbReference type="SMART" id="SM00387">
    <property type="entry name" value="HATPase_c"/>
    <property type="match status" value="1"/>
</dbReference>
<evidence type="ECO:0000256" key="11">
    <source>
        <dbReference type="ARBA" id="ARBA00022989"/>
    </source>
</evidence>
<evidence type="ECO:0000256" key="9">
    <source>
        <dbReference type="ARBA" id="ARBA00022777"/>
    </source>
</evidence>
<evidence type="ECO:0000256" key="6">
    <source>
        <dbReference type="ARBA" id="ARBA00022679"/>
    </source>
</evidence>
<dbReference type="PANTHER" id="PTHR34220:SF7">
    <property type="entry name" value="SENSOR HISTIDINE KINASE YPDA"/>
    <property type="match status" value="1"/>
</dbReference>
<dbReference type="PRINTS" id="PR00344">
    <property type="entry name" value="BCTRLSENSOR"/>
</dbReference>
<dbReference type="GO" id="GO:0004673">
    <property type="term" value="F:protein histidine kinase activity"/>
    <property type="evidence" value="ECO:0007669"/>
    <property type="project" value="UniProtKB-EC"/>
</dbReference>
<dbReference type="Pfam" id="PF02743">
    <property type="entry name" value="dCache_1"/>
    <property type="match status" value="1"/>
</dbReference>
<dbReference type="PANTHER" id="PTHR34220">
    <property type="entry name" value="SENSOR HISTIDINE KINASE YPDA"/>
    <property type="match status" value="1"/>
</dbReference>
<dbReference type="Gene3D" id="3.30.450.20">
    <property type="entry name" value="PAS domain"/>
    <property type="match status" value="1"/>
</dbReference>